<name>A0A3S3QTA1_9BACT</name>
<dbReference type="InterPro" id="IPR050750">
    <property type="entry name" value="C5-MTase"/>
</dbReference>
<comment type="caution">
    <text evidence="9">The sequence shown here is derived from an EMBL/GenBank/DDBJ whole genome shotgun (WGS) entry which is preliminary data.</text>
</comment>
<dbReference type="EC" id="2.1.1.37" evidence="1"/>
<dbReference type="PANTHER" id="PTHR46098">
    <property type="entry name" value="TRNA (CYTOSINE(38)-C(5))-METHYLTRANSFERASE"/>
    <property type="match status" value="1"/>
</dbReference>
<dbReference type="GO" id="GO:0032259">
    <property type="term" value="P:methylation"/>
    <property type="evidence" value="ECO:0007669"/>
    <property type="project" value="UniProtKB-KW"/>
</dbReference>
<dbReference type="PROSITE" id="PS51679">
    <property type="entry name" value="SAM_MT_C5"/>
    <property type="match status" value="1"/>
</dbReference>
<evidence type="ECO:0000256" key="4">
    <source>
        <dbReference type="ARBA" id="ARBA00022691"/>
    </source>
</evidence>
<comment type="catalytic activity">
    <reaction evidence="6">
        <text>a 2'-deoxycytidine in DNA + S-adenosyl-L-methionine = a 5-methyl-2'-deoxycytidine in DNA + S-adenosyl-L-homocysteine + H(+)</text>
        <dbReference type="Rhea" id="RHEA:13681"/>
        <dbReference type="Rhea" id="RHEA-COMP:11369"/>
        <dbReference type="Rhea" id="RHEA-COMP:11370"/>
        <dbReference type="ChEBI" id="CHEBI:15378"/>
        <dbReference type="ChEBI" id="CHEBI:57856"/>
        <dbReference type="ChEBI" id="CHEBI:59789"/>
        <dbReference type="ChEBI" id="CHEBI:85452"/>
        <dbReference type="ChEBI" id="CHEBI:85454"/>
        <dbReference type="EC" id="2.1.1.37"/>
    </reaction>
</comment>
<sequence length="394" mass="45232">MRTRNKNFAEFFAGVGLVREGLRRHEWNCVWANDISEHKRETYIKNYSSDHFYLDDIWDITKKPVIIPNDIFLYTASFPCTDLSVAGNRKGLAGAESGTLNAFLQIVNEKKKINSQPKVILLENVKGFLTSKKGKDVAYTVEALNKSGYIVDIVELDASSFTPQSRQRVFLIAVETSLAMSCMHIKNKDTMLDSWWSKYESTPKIRSSKLKKIIELNNHLDWGLLDIPQPKDIISHLNEIIEIDIPQKSQLWWNDLRKSHLFSQMSNAHKEILKLMIEKSKYSYGTVYRRMRKGKSMAELRTDGKAGCLRTPRGGSSKQILIRAGHGKWDVRLLTPREYARLQGVRDDFTLPDNANKGYFAMGDAVCVPVIEFISKYILIPLHEKSYEQNSLLH</sequence>
<keyword evidence="3 7" id="KW-0808">Transferase</keyword>
<comment type="similarity">
    <text evidence="7 8">Belongs to the class I-like SAM-binding methyltransferase superfamily. C5-methyltransferase family.</text>
</comment>
<dbReference type="PANTHER" id="PTHR46098:SF1">
    <property type="entry name" value="TRNA (CYTOSINE(38)-C(5))-METHYLTRANSFERASE"/>
    <property type="match status" value="1"/>
</dbReference>
<dbReference type="Pfam" id="PF00145">
    <property type="entry name" value="DNA_methylase"/>
    <property type="match status" value="1"/>
</dbReference>
<protein>
    <recommendedName>
        <fullName evidence="1">DNA (cytosine-5-)-methyltransferase</fullName>
        <ecNumber evidence="1">2.1.1.37</ecNumber>
    </recommendedName>
</protein>
<dbReference type="GO" id="GO:0003886">
    <property type="term" value="F:DNA (cytosine-5-)-methyltransferase activity"/>
    <property type="evidence" value="ECO:0007669"/>
    <property type="project" value="UniProtKB-EC"/>
</dbReference>
<evidence type="ECO:0000256" key="3">
    <source>
        <dbReference type="ARBA" id="ARBA00022679"/>
    </source>
</evidence>
<dbReference type="Gene3D" id="3.40.50.150">
    <property type="entry name" value="Vaccinia Virus protein VP39"/>
    <property type="match status" value="1"/>
</dbReference>
<dbReference type="AlphaFoldDB" id="A0A3S3QTA1"/>
<dbReference type="Gene3D" id="3.90.120.10">
    <property type="entry name" value="DNA Methylase, subunit A, domain 2"/>
    <property type="match status" value="1"/>
</dbReference>
<evidence type="ECO:0000256" key="8">
    <source>
        <dbReference type="RuleBase" id="RU000416"/>
    </source>
</evidence>
<keyword evidence="2 7" id="KW-0489">Methyltransferase</keyword>
<reference evidence="9 10" key="1">
    <citation type="submission" date="2017-01" db="EMBL/GenBank/DDBJ databases">
        <title>The cable genome- insights into the physiology and evolution of filamentous bacteria capable of sulfide oxidation via long distance electron transfer.</title>
        <authorList>
            <person name="Schreiber L."/>
            <person name="Bjerg J.T."/>
            <person name="Boggild A."/>
            <person name="Van De Vossenberg J."/>
            <person name="Meysman F."/>
            <person name="Nielsen L.P."/>
            <person name="Schramm A."/>
            <person name="Kjeldsen K.U."/>
        </authorList>
    </citation>
    <scope>NUCLEOTIDE SEQUENCE [LARGE SCALE GENOMIC DNA]</scope>
    <source>
        <strain evidence="9">MCF</strain>
    </source>
</reference>
<evidence type="ECO:0000256" key="5">
    <source>
        <dbReference type="ARBA" id="ARBA00022747"/>
    </source>
</evidence>
<evidence type="ECO:0000313" key="10">
    <source>
        <dbReference type="Proteomes" id="UP000287853"/>
    </source>
</evidence>
<organism evidence="9 10">
    <name type="scientific">Candidatus Electrothrix aarhusensis</name>
    <dbReference type="NCBI Taxonomy" id="1859131"/>
    <lineage>
        <taxon>Bacteria</taxon>
        <taxon>Pseudomonadati</taxon>
        <taxon>Thermodesulfobacteriota</taxon>
        <taxon>Desulfobulbia</taxon>
        <taxon>Desulfobulbales</taxon>
        <taxon>Desulfobulbaceae</taxon>
        <taxon>Candidatus Electrothrix</taxon>
    </lineage>
</organism>
<evidence type="ECO:0000256" key="2">
    <source>
        <dbReference type="ARBA" id="ARBA00022603"/>
    </source>
</evidence>
<dbReference type="EMBL" id="MTKO01000041">
    <property type="protein sequence ID" value="RWX47089.1"/>
    <property type="molecule type" value="Genomic_DNA"/>
</dbReference>
<keyword evidence="10" id="KW-1185">Reference proteome</keyword>
<evidence type="ECO:0000313" key="9">
    <source>
        <dbReference type="EMBL" id="RWX47089.1"/>
    </source>
</evidence>
<dbReference type="NCBIfam" id="TIGR00675">
    <property type="entry name" value="dcm"/>
    <property type="match status" value="1"/>
</dbReference>
<keyword evidence="4 7" id="KW-0949">S-adenosyl-L-methionine</keyword>
<dbReference type="GO" id="GO:0009307">
    <property type="term" value="P:DNA restriction-modification system"/>
    <property type="evidence" value="ECO:0007669"/>
    <property type="project" value="UniProtKB-KW"/>
</dbReference>
<accession>A0A3S3QTA1</accession>
<evidence type="ECO:0000256" key="6">
    <source>
        <dbReference type="ARBA" id="ARBA00047422"/>
    </source>
</evidence>
<gene>
    <name evidence="9" type="ORF">H206_00129</name>
</gene>
<proteinExistence type="inferred from homology"/>
<dbReference type="Proteomes" id="UP000287853">
    <property type="component" value="Unassembled WGS sequence"/>
</dbReference>
<dbReference type="InterPro" id="IPR001525">
    <property type="entry name" value="C5_MeTfrase"/>
</dbReference>
<evidence type="ECO:0000256" key="7">
    <source>
        <dbReference type="PROSITE-ProRule" id="PRU01016"/>
    </source>
</evidence>
<feature type="active site" evidence="7">
    <location>
        <position position="80"/>
    </location>
</feature>
<keyword evidence="5" id="KW-0680">Restriction system</keyword>
<dbReference type="SUPFAM" id="SSF53335">
    <property type="entry name" value="S-adenosyl-L-methionine-dependent methyltransferases"/>
    <property type="match status" value="1"/>
</dbReference>
<dbReference type="InterPro" id="IPR029063">
    <property type="entry name" value="SAM-dependent_MTases_sf"/>
</dbReference>
<dbReference type="PRINTS" id="PR00105">
    <property type="entry name" value="C5METTRFRASE"/>
</dbReference>
<evidence type="ECO:0000256" key="1">
    <source>
        <dbReference type="ARBA" id="ARBA00011975"/>
    </source>
</evidence>